<organism evidence="1">
    <name type="scientific">marine sediment metagenome</name>
    <dbReference type="NCBI Taxonomy" id="412755"/>
    <lineage>
        <taxon>unclassified sequences</taxon>
        <taxon>metagenomes</taxon>
        <taxon>ecological metagenomes</taxon>
    </lineage>
</organism>
<dbReference type="AlphaFoldDB" id="A0A0F9ANP7"/>
<proteinExistence type="predicted"/>
<gene>
    <name evidence="1" type="ORF">LCGC14_2628190</name>
</gene>
<reference evidence="1" key="1">
    <citation type="journal article" date="2015" name="Nature">
        <title>Complex archaea that bridge the gap between prokaryotes and eukaryotes.</title>
        <authorList>
            <person name="Spang A."/>
            <person name="Saw J.H."/>
            <person name="Jorgensen S.L."/>
            <person name="Zaremba-Niedzwiedzka K."/>
            <person name="Martijn J."/>
            <person name="Lind A.E."/>
            <person name="van Eijk R."/>
            <person name="Schleper C."/>
            <person name="Guy L."/>
            <person name="Ettema T.J."/>
        </authorList>
    </citation>
    <scope>NUCLEOTIDE SEQUENCE</scope>
</reference>
<feature type="non-terminal residue" evidence="1">
    <location>
        <position position="63"/>
    </location>
</feature>
<sequence length="63" mass="7454">MTFEELVDQEHTNQYRLWGEQNHPPEWWSVILGEEKGEIDKAILEARGGIKYSWLPGEIEKEI</sequence>
<dbReference type="EMBL" id="LAZR01045011">
    <property type="protein sequence ID" value="KKL00871.1"/>
    <property type="molecule type" value="Genomic_DNA"/>
</dbReference>
<evidence type="ECO:0000313" key="1">
    <source>
        <dbReference type="EMBL" id="KKL00871.1"/>
    </source>
</evidence>
<accession>A0A0F9ANP7</accession>
<protein>
    <submittedName>
        <fullName evidence="1">Uncharacterized protein</fullName>
    </submittedName>
</protein>
<name>A0A0F9ANP7_9ZZZZ</name>
<comment type="caution">
    <text evidence="1">The sequence shown here is derived from an EMBL/GenBank/DDBJ whole genome shotgun (WGS) entry which is preliminary data.</text>
</comment>